<evidence type="ECO:0000256" key="1">
    <source>
        <dbReference type="ARBA" id="ARBA00001938"/>
    </source>
</evidence>
<evidence type="ECO:0000259" key="5">
    <source>
        <dbReference type="Pfam" id="PF00198"/>
    </source>
</evidence>
<accession>A0ABW4J2H6</accession>
<evidence type="ECO:0000256" key="2">
    <source>
        <dbReference type="ARBA" id="ARBA00022679"/>
    </source>
</evidence>
<dbReference type="SUPFAM" id="SSF52777">
    <property type="entry name" value="CoA-dependent acyltransferases"/>
    <property type="match status" value="1"/>
</dbReference>
<proteinExistence type="predicted"/>
<organism evidence="6 7">
    <name type="scientific">Streptomyces caeni</name>
    <dbReference type="NCBI Taxonomy" id="2307231"/>
    <lineage>
        <taxon>Bacteria</taxon>
        <taxon>Bacillati</taxon>
        <taxon>Actinomycetota</taxon>
        <taxon>Actinomycetes</taxon>
        <taxon>Kitasatosporales</taxon>
        <taxon>Streptomycetaceae</taxon>
        <taxon>Streptomyces</taxon>
    </lineage>
</organism>
<dbReference type="Pfam" id="PF00198">
    <property type="entry name" value="2-oxoacid_dh"/>
    <property type="match status" value="1"/>
</dbReference>
<feature type="compositionally biased region" description="Low complexity" evidence="4">
    <location>
        <begin position="1"/>
        <end position="10"/>
    </location>
</feature>
<dbReference type="Gene3D" id="3.30.559.10">
    <property type="entry name" value="Chloramphenicol acetyltransferase-like domain"/>
    <property type="match status" value="1"/>
</dbReference>
<dbReference type="InterPro" id="IPR023213">
    <property type="entry name" value="CAT-like_dom_sf"/>
</dbReference>
<evidence type="ECO:0000313" key="7">
    <source>
        <dbReference type="Proteomes" id="UP001597261"/>
    </source>
</evidence>
<dbReference type="Proteomes" id="UP001597261">
    <property type="component" value="Unassembled WGS sequence"/>
</dbReference>
<evidence type="ECO:0000313" key="6">
    <source>
        <dbReference type="EMBL" id="MFD1663024.1"/>
    </source>
</evidence>
<gene>
    <name evidence="6" type="ORF">ACFSL4_33870</name>
</gene>
<evidence type="ECO:0000256" key="4">
    <source>
        <dbReference type="SAM" id="MobiDB-lite"/>
    </source>
</evidence>
<dbReference type="InterPro" id="IPR001078">
    <property type="entry name" value="2-oxoacid_DH_actylTfrase"/>
</dbReference>
<protein>
    <submittedName>
        <fullName evidence="6">2-oxo acid dehydrogenase subunit E2</fullName>
    </submittedName>
</protein>
<reference evidence="7" key="1">
    <citation type="journal article" date="2019" name="Int. J. Syst. Evol. Microbiol.">
        <title>The Global Catalogue of Microorganisms (GCM) 10K type strain sequencing project: providing services to taxonomists for standard genome sequencing and annotation.</title>
        <authorList>
            <consortium name="The Broad Institute Genomics Platform"/>
            <consortium name="The Broad Institute Genome Sequencing Center for Infectious Disease"/>
            <person name="Wu L."/>
            <person name="Ma J."/>
        </authorList>
    </citation>
    <scope>NUCLEOTIDE SEQUENCE [LARGE SCALE GENOMIC DNA]</scope>
    <source>
        <strain evidence="7">CGMCC 1.12470</strain>
    </source>
</reference>
<keyword evidence="2" id="KW-0808">Transferase</keyword>
<name>A0ABW4J2H6_9ACTN</name>
<dbReference type="PANTHER" id="PTHR43178">
    <property type="entry name" value="DIHYDROLIPOAMIDE ACETYLTRANSFERASE COMPONENT OF PYRUVATE DEHYDROGENASE COMPLEX"/>
    <property type="match status" value="1"/>
</dbReference>
<dbReference type="EMBL" id="JBHUDX010000110">
    <property type="protein sequence ID" value="MFD1663024.1"/>
    <property type="molecule type" value="Genomic_DNA"/>
</dbReference>
<dbReference type="InterPro" id="IPR050743">
    <property type="entry name" value="2-oxoacid_DH_E2_comp"/>
</dbReference>
<keyword evidence="7" id="KW-1185">Reference proteome</keyword>
<evidence type="ECO:0000256" key="3">
    <source>
        <dbReference type="ARBA" id="ARBA00023315"/>
    </source>
</evidence>
<comment type="cofactor">
    <cofactor evidence="1">
        <name>(R)-lipoate</name>
        <dbReference type="ChEBI" id="CHEBI:83088"/>
    </cofactor>
</comment>
<dbReference type="RefSeq" id="WP_381091483.1">
    <property type="nucleotide sequence ID" value="NZ_JBHUDX010000110.1"/>
</dbReference>
<comment type="caution">
    <text evidence="6">The sequence shown here is derived from an EMBL/GenBank/DDBJ whole genome shotgun (WGS) entry which is preliminary data.</text>
</comment>
<keyword evidence="3" id="KW-0012">Acyltransferase</keyword>
<dbReference type="PANTHER" id="PTHR43178:SF5">
    <property type="entry name" value="LIPOAMIDE ACYLTRANSFERASE COMPONENT OF BRANCHED-CHAIN ALPHA-KETO ACID DEHYDROGENASE COMPLEX, MITOCHONDRIAL"/>
    <property type="match status" value="1"/>
</dbReference>
<feature type="region of interest" description="Disordered" evidence="4">
    <location>
        <begin position="1"/>
        <end position="38"/>
    </location>
</feature>
<feature type="domain" description="2-oxoacid dehydrogenase acyltransferase catalytic" evidence="5">
    <location>
        <begin position="38"/>
        <end position="256"/>
    </location>
</feature>
<feature type="non-terminal residue" evidence="6">
    <location>
        <position position="1"/>
    </location>
</feature>
<sequence length="256" mass="26696">AAHAAAAAPAPAAPQAPAPARTPHGPPPRTEPAPAESAGMRRAIGELMSRAKREIPHYYLATTIDMDAAVAWMRARNRELPVGERMVPAALLLKAVAAAALQVPDLNGFWQDGGFVPGDGVHLGFAVSLRGGGLAAPVIRDAASLTPVELMARLKSLVERARRGRLRGTEITGSTLTVTSLGDQGVEAVFGVIHPPQVALVGLGAVVERPWADRGMLGVRPVVTATLSADHRATDGAVGARFLTAVDRLVQRPEDL</sequence>